<dbReference type="NCBIfam" id="NF000955">
    <property type="entry name" value="PRK00099.1-1"/>
    <property type="match status" value="1"/>
</dbReference>
<keyword evidence="4 6" id="KW-0687">Ribonucleoprotein</keyword>
<dbReference type="EMBL" id="AP017372">
    <property type="protein sequence ID" value="BAU58943.1"/>
    <property type="molecule type" value="Genomic_DNA"/>
</dbReference>
<dbReference type="Proteomes" id="UP000218890">
    <property type="component" value="Chromosome"/>
</dbReference>
<dbReference type="GO" id="GO:0015934">
    <property type="term" value="C:large ribosomal subunit"/>
    <property type="evidence" value="ECO:0007669"/>
    <property type="project" value="InterPro"/>
</dbReference>
<comment type="subunit">
    <text evidence="6">Part of the ribosomal stalk of the 50S ribosomal subunit. The N-terminus interacts with L11 and the large rRNA to form the base of the stalk. The C-terminus forms an elongated spine to which L12 dimers bind in a sequential fashion forming a multimeric L10(L12)X complex.</text>
</comment>
<dbReference type="RefSeq" id="WP_096410226.1">
    <property type="nucleotide sequence ID" value="NZ_AP017372.2"/>
</dbReference>
<dbReference type="OrthoDB" id="9808307at2"/>
<organism evidence="7 8">
    <name type="scientific">Halorhodospira halochloris</name>
    <name type="common">Ectothiorhodospira halochloris</name>
    <dbReference type="NCBI Taxonomy" id="1052"/>
    <lineage>
        <taxon>Bacteria</taxon>
        <taxon>Pseudomonadati</taxon>
        <taxon>Pseudomonadota</taxon>
        <taxon>Gammaproteobacteria</taxon>
        <taxon>Chromatiales</taxon>
        <taxon>Ectothiorhodospiraceae</taxon>
        <taxon>Halorhodospira</taxon>
    </lineage>
</organism>
<proteinExistence type="inferred from homology"/>
<dbReference type="InterPro" id="IPR047865">
    <property type="entry name" value="Ribosomal_uL10_bac_type"/>
</dbReference>
<protein>
    <recommendedName>
        <fullName evidence="5 6">Large ribosomal subunit protein uL10</fullName>
    </recommendedName>
</protein>
<reference evidence="7" key="1">
    <citation type="submission" date="2016-02" db="EMBL/GenBank/DDBJ databases">
        <title>Halorhodospira halochloris DSM-1059 complete genome, version 2.</title>
        <authorList>
            <person name="Tsukatani Y."/>
        </authorList>
    </citation>
    <scope>NUCLEOTIDE SEQUENCE</scope>
    <source>
        <strain evidence="7">DSM 1059</strain>
    </source>
</reference>
<dbReference type="KEGG" id="hhk:HH1059_22350"/>
<dbReference type="Gene3D" id="3.30.70.1730">
    <property type="match status" value="1"/>
</dbReference>
<dbReference type="HAMAP" id="MF_00362">
    <property type="entry name" value="Ribosomal_uL10"/>
    <property type="match status" value="1"/>
</dbReference>
<accession>A0A125T2T9</accession>
<dbReference type="PROSITE" id="PS01109">
    <property type="entry name" value="RIBOSOMAL_L10"/>
    <property type="match status" value="1"/>
</dbReference>
<name>A0A125T2T9_HALHR</name>
<keyword evidence="6" id="KW-0694">RNA-binding</keyword>
<dbReference type="GO" id="GO:0070180">
    <property type="term" value="F:large ribosomal subunit rRNA binding"/>
    <property type="evidence" value="ECO:0007669"/>
    <property type="project" value="UniProtKB-UniRule"/>
</dbReference>
<comment type="similarity">
    <text evidence="2 6">Belongs to the universal ribosomal protein uL10 family.</text>
</comment>
<evidence type="ECO:0000256" key="3">
    <source>
        <dbReference type="ARBA" id="ARBA00022980"/>
    </source>
</evidence>
<dbReference type="InterPro" id="IPR001790">
    <property type="entry name" value="Ribosomal_uL10"/>
</dbReference>
<evidence type="ECO:0000256" key="2">
    <source>
        <dbReference type="ARBA" id="ARBA00008889"/>
    </source>
</evidence>
<evidence type="ECO:0000256" key="1">
    <source>
        <dbReference type="ARBA" id="ARBA00002633"/>
    </source>
</evidence>
<keyword evidence="3 6" id="KW-0689">Ribosomal protein</keyword>
<keyword evidence="8" id="KW-1185">Reference proteome</keyword>
<keyword evidence="6" id="KW-0699">rRNA-binding</keyword>
<dbReference type="InterPro" id="IPR022973">
    <property type="entry name" value="Ribosomal_uL10_bac"/>
</dbReference>
<comment type="function">
    <text evidence="1 6">Forms part of the ribosomal stalk, playing a central role in the interaction of the ribosome with GTP-bound translation factors.</text>
</comment>
<dbReference type="Gene3D" id="6.10.250.2350">
    <property type="match status" value="1"/>
</dbReference>
<dbReference type="InterPro" id="IPR043141">
    <property type="entry name" value="Ribosomal_uL10-like_sf"/>
</dbReference>
<dbReference type="PANTHER" id="PTHR11560">
    <property type="entry name" value="39S RIBOSOMAL PROTEIN L10, MITOCHONDRIAL"/>
    <property type="match status" value="1"/>
</dbReference>
<dbReference type="GO" id="GO:0003735">
    <property type="term" value="F:structural constituent of ribosome"/>
    <property type="evidence" value="ECO:0007669"/>
    <property type="project" value="InterPro"/>
</dbReference>
<evidence type="ECO:0000313" key="8">
    <source>
        <dbReference type="Proteomes" id="UP000218890"/>
    </source>
</evidence>
<evidence type="ECO:0000313" key="7">
    <source>
        <dbReference type="EMBL" id="BAU58943.1"/>
    </source>
</evidence>
<dbReference type="SUPFAM" id="SSF160369">
    <property type="entry name" value="Ribosomal protein L10-like"/>
    <property type="match status" value="1"/>
</dbReference>
<gene>
    <name evidence="6 7" type="primary">rplJ</name>
    <name evidence="7" type="ORF">HH1059_22350</name>
</gene>
<dbReference type="CDD" id="cd05797">
    <property type="entry name" value="Ribosomal_L10"/>
    <property type="match status" value="1"/>
</dbReference>
<evidence type="ECO:0000256" key="4">
    <source>
        <dbReference type="ARBA" id="ARBA00023274"/>
    </source>
</evidence>
<dbReference type="AlphaFoldDB" id="A0A125T2T9"/>
<dbReference type="GO" id="GO:0006412">
    <property type="term" value="P:translation"/>
    <property type="evidence" value="ECO:0007669"/>
    <property type="project" value="UniProtKB-UniRule"/>
</dbReference>
<evidence type="ECO:0000256" key="5">
    <source>
        <dbReference type="ARBA" id="ARBA00035202"/>
    </source>
</evidence>
<sequence length="175" mass="18944">MGQSLEQKKAMVQEVSTVAQNALTAVSAEYRGLTAQQMDRLRAEARERGVYLRVVKNTLAKRAVAGTEFECLTEALDGPLLLAFSQEDPGAAARLIRDFSKDHNALAARNVVFGGTLYAADQVERLASLPTREEALSKLMATMRAPVQKLATTMNEVPGKLVRTLAAVRDAKQGA</sequence>
<evidence type="ECO:0000256" key="6">
    <source>
        <dbReference type="HAMAP-Rule" id="MF_00362"/>
    </source>
</evidence>
<dbReference type="Pfam" id="PF00466">
    <property type="entry name" value="Ribosomal_L10"/>
    <property type="match status" value="1"/>
</dbReference>
<dbReference type="InterPro" id="IPR002363">
    <property type="entry name" value="Ribosomal_uL10_CS_bac"/>
</dbReference>